<evidence type="ECO:0000313" key="3">
    <source>
        <dbReference type="Proteomes" id="UP000585272"/>
    </source>
</evidence>
<dbReference type="Proteomes" id="UP000585272">
    <property type="component" value="Unassembled WGS sequence"/>
</dbReference>
<dbReference type="SUPFAM" id="SSF51182">
    <property type="entry name" value="RmlC-like cupins"/>
    <property type="match status" value="1"/>
</dbReference>
<dbReference type="PANTHER" id="PTHR40943:SF1">
    <property type="entry name" value="CYTOPLASMIC PROTEIN"/>
    <property type="match status" value="1"/>
</dbReference>
<dbReference type="InterPro" id="IPR014710">
    <property type="entry name" value="RmlC-like_jellyroll"/>
</dbReference>
<dbReference type="RefSeq" id="WP_183344203.1">
    <property type="nucleotide sequence ID" value="NZ_JACHNU010000006.1"/>
</dbReference>
<protein>
    <recommendedName>
        <fullName evidence="1">(S)-ureidoglycine aminohydrolase cupin domain-containing protein</fullName>
    </recommendedName>
</protein>
<name>A0A840IHQ0_9ACTN</name>
<evidence type="ECO:0000313" key="2">
    <source>
        <dbReference type="EMBL" id="MBB4664306.1"/>
    </source>
</evidence>
<dbReference type="InterPro" id="IPR008579">
    <property type="entry name" value="UGlyAH_Cupin_dom"/>
</dbReference>
<dbReference type="EMBL" id="JACHNU010000006">
    <property type="protein sequence ID" value="MBB4664306.1"/>
    <property type="molecule type" value="Genomic_DNA"/>
</dbReference>
<accession>A0A840IHQ0</accession>
<dbReference type="CDD" id="cd02227">
    <property type="entry name" value="cupin_TM1112-like"/>
    <property type="match status" value="1"/>
</dbReference>
<sequence length="114" mass="12298">MAMHRMETAGAALTPAGRKATTIAGDPVEAWTALYEDERVEVGVWECTPGSFTSHWDGRTESIHVISGEGTLIEEDGTRHELTPGALVVMPAGARGTWEIRETIVKSYTIVQSG</sequence>
<dbReference type="AlphaFoldDB" id="A0A840IHQ0"/>
<organism evidence="2 3">
    <name type="scientific">Conexibacter arvalis</name>
    <dbReference type="NCBI Taxonomy" id="912552"/>
    <lineage>
        <taxon>Bacteria</taxon>
        <taxon>Bacillati</taxon>
        <taxon>Actinomycetota</taxon>
        <taxon>Thermoleophilia</taxon>
        <taxon>Solirubrobacterales</taxon>
        <taxon>Conexibacteraceae</taxon>
        <taxon>Conexibacter</taxon>
    </lineage>
</organism>
<dbReference type="PANTHER" id="PTHR40943">
    <property type="entry name" value="CYTOPLASMIC PROTEIN-RELATED"/>
    <property type="match status" value="1"/>
</dbReference>
<feature type="domain" description="(S)-ureidoglycine aminohydrolase cupin" evidence="1">
    <location>
        <begin position="36"/>
        <end position="108"/>
    </location>
</feature>
<gene>
    <name evidence="2" type="ORF">BDZ31_003909</name>
</gene>
<dbReference type="Gene3D" id="2.60.120.10">
    <property type="entry name" value="Jelly Rolls"/>
    <property type="match status" value="1"/>
</dbReference>
<reference evidence="2 3" key="1">
    <citation type="submission" date="2020-08" db="EMBL/GenBank/DDBJ databases">
        <title>Genomic Encyclopedia of Archaeal and Bacterial Type Strains, Phase II (KMG-II): from individual species to whole genera.</title>
        <authorList>
            <person name="Goeker M."/>
        </authorList>
    </citation>
    <scope>NUCLEOTIDE SEQUENCE [LARGE SCALE GENOMIC DNA]</scope>
    <source>
        <strain evidence="2 3">DSM 23288</strain>
    </source>
</reference>
<comment type="caution">
    <text evidence="2">The sequence shown here is derived from an EMBL/GenBank/DDBJ whole genome shotgun (WGS) entry which is preliminary data.</text>
</comment>
<dbReference type="InterPro" id="IPR011051">
    <property type="entry name" value="RmlC_Cupin_sf"/>
</dbReference>
<evidence type="ECO:0000259" key="1">
    <source>
        <dbReference type="Pfam" id="PF05899"/>
    </source>
</evidence>
<proteinExistence type="predicted"/>
<dbReference type="Pfam" id="PF05899">
    <property type="entry name" value="Cupin_3"/>
    <property type="match status" value="1"/>
</dbReference>
<keyword evidence="3" id="KW-1185">Reference proteome</keyword>